<dbReference type="Gramene" id="OE9A002837T1">
    <property type="protein sequence ID" value="OE9A002837C1"/>
    <property type="gene ID" value="OE9A002837"/>
</dbReference>
<proteinExistence type="predicted"/>
<keyword evidence="3" id="KW-1185">Reference proteome</keyword>
<evidence type="ECO:0000313" key="2">
    <source>
        <dbReference type="EMBL" id="CAA2987247.1"/>
    </source>
</evidence>
<dbReference type="EMBL" id="CACTIH010003911">
    <property type="protein sequence ID" value="CAA2987247.1"/>
    <property type="molecule type" value="Genomic_DNA"/>
</dbReference>
<name>A0A8S0S4G5_OLEEU</name>
<feature type="region of interest" description="Disordered" evidence="1">
    <location>
        <begin position="1"/>
        <end position="24"/>
    </location>
</feature>
<reference evidence="2 3" key="1">
    <citation type="submission" date="2019-12" db="EMBL/GenBank/DDBJ databases">
        <authorList>
            <person name="Alioto T."/>
            <person name="Alioto T."/>
            <person name="Gomez Garrido J."/>
        </authorList>
    </citation>
    <scope>NUCLEOTIDE SEQUENCE [LARGE SCALE GENOMIC DNA]</scope>
</reference>
<gene>
    <name evidence="2" type="ORF">OLEA9_A002837</name>
</gene>
<protein>
    <submittedName>
        <fullName evidence="2">Uncharacterized protein</fullName>
    </submittedName>
</protein>
<dbReference type="AlphaFoldDB" id="A0A8S0S4G5"/>
<organism evidence="2 3">
    <name type="scientific">Olea europaea subsp. europaea</name>
    <dbReference type="NCBI Taxonomy" id="158383"/>
    <lineage>
        <taxon>Eukaryota</taxon>
        <taxon>Viridiplantae</taxon>
        <taxon>Streptophyta</taxon>
        <taxon>Embryophyta</taxon>
        <taxon>Tracheophyta</taxon>
        <taxon>Spermatophyta</taxon>
        <taxon>Magnoliopsida</taxon>
        <taxon>eudicotyledons</taxon>
        <taxon>Gunneridae</taxon>
        <taxon>Pentapetalae</taxon>
        <taxon>asterids</taxon>
        <taxon>lamiids</taxon>
        <taxon>Lamiales</taxon>
        <taxon>Oleaceae</taxon>
        <taxon>Oleeae</taxon>
        <taxon>Olea</taxon>
    </lineage>
</organism>
<comment type="caution">
    <text evidence="2">The sequence shown here is derived from an EMBL/GenBank/DDBJ whole genome shotgun (WGS) entry which is preliminary data.</text>
</comment>
<sequence>MDISSHRIGEKRKSCGQMEKGKKKKYRAKELFYSDDNLASVSEDLASSHSRSMKSDDLPSISECILELEETGKVKRQSSLHLFTISFLMLRKNRAGFVACQDAGTKYKWILFNFTNWSKCNLPLP</sequence>
<dbReference type="Proteomes" id="UP000594638">
    <property type="component" value="Unassembled WGS sequence"/>
</dbReference>
<accession>A0A8S0S4G5</accession>
<feature type="compositionally biased region" description="Basic and acidic residues" evidence="1">
    <location>
        <begin position="1"/>
        <end position="13"/>
    </location>
</feature>
<evidence type="ECO:0000313" key="3">
    <source>
        <dbReference type="Proteomes" id="UP000594638"/>
    </source>
</evidence>
<evidence type="ECO:0000256" key="1">
    <source>
        <dbReference type="SAM" id="MobiDB-lite"/>
    </source>
</evidence>